<dbReference type="InterPro" id="IPR036873">
    <property type="entry name" value="Rhodanese-like_dom_sf"/>
</dbReference>
<dbReference type="SUPFAM" id="SSF52821">
    <property type="entry name" value="Rhodanese/Cell cycle control phosphatase"/>
    <property type="match status" value="1"/>
</dbReference>
<accession>A0ABY5BRS7</accession>
<evidence type="ECO:0000313" key="2">
    <source>
        <dbReference type="EMBL" id="USS87569.1"/>
    </source>
</evidence>
<dbReference type="PANTHER" id="PTHR43031:SF18">
    <property type="entry name" value="RHODANESE-RELATED SULFURTRANSFERASES"/>
    <property type="match status" value="1"/>
</dbReference>
<dbReference type="InterPro" id="IPR001763">
    <property type="entry name" value="Rhodanese-like_dom"/>
</dbReference>
<protein>
    <submittedName>
        <fullName evidence="2">Rhodanese-like domain-containing protein</fullName>
    </submittedName>
</protein>
<proteinExistence type="predicted"/>
<reference evidence="2" key="1">
    <citation type="submission" date="2022-05" db="EMBL/GenBank/DDBJ databases">
        <authorList>
            <person name="Oliphant S.A."/>
            <person name="Watson-Haigh N.S."/>
            <person name="Sumby K.M."/>
            <person name="Gardner J.M."/>
            <person name="Jiranek V."/>
        </authorList>
    </citation>
    <scope>NUCLEOTIDE SEQUENCE</scope>
    <source>
        <strain evidence="2">KI11_C11</strain>
    </source>
</reference>
<gene>
    <name evidence="2" type="ORF">M3M39_05460</name>
</gene>
<dbReference type="SMART" id="SM00450">
    <property type="entry name" value="RHOD"/>
    <property type="match status" value="1"/>
</dbReference>
<keyword evidence="3" id="KW-1185">Reference proteome</keyword>
<evidence type="ECO:0000313" key="3">
    <source>
        <dbReference type="Proteomes" id="UP001057025"/>
    </source>
</evidence>
<dbReference type="PANTHER" id="PTHR43031">
    <property type="entry name" value="FAD-DEPENDENT OXIDOREDUCTASE"/>
    <property type="match status" value="1"/>
</dbReference>
<name>A0ABY5BRS7_9LACO</name>
<organism evidence="2 3">
    <name type="scientific">Fructilactobacillus hinvesii</name>
    <dbReference type="NCBI Taxonomy" id="2940300"/>
    <lineage>
        <taxon>Bacteria</taxon>
        <taxon>Bacillati</taxon>
        <taxon>Bacillota</taxon>
        <taxon>Bacilli</taxon>
        <taxon>Lactobacillales</taxon>
        <taxon>Lactobacillaceae</taxon>
        <taxon>Fructilactobacillus</taxon>
    </lineage>
</organism>
<evidence type="ECO:0000259" key="1">
    <source>
        <dbReference type="PROSITE" id="PS50206"/>
    </source>
</evidence>
<dbReference type="PROSITE" id="PS50206">
    <property type="entry name" value="RHODANESE_3"/>
    <property type="match status" value="1"/>
</dbReference>
<dbReference type="Gene3D" id="3.40.250.10">
    <property type="entry name" value="Rhodanese-like domain"/>
    <property type="match status" value="1"/>
</dbReference>
<dbReference type="InterPro" id="IPR050229">
    <property type="entry name" value="GlpE_sulfurtransferase"/>
</dbReference>
<dbReference type="Proteomes" id="UP001057025">
    <property type="component" value="Chromosome"/>
</dbReference>
<feature type="domain" description="Rhodanese" evidence="1">
    <location>
        <begin position="51"/>
        <end position="136"/>
    </location>
</feature>
<dbReference type="CDD" id="cd00158">
    <property type="entry name" value="RHOD"/>
    <property type="match status" value="1"/>
</dbReference>
<dbReference type="Pfam" id="PF00581">
    <property type="entry name" value="Rhodanese"/>
    <property type="match status" value="1"/>
</dbReference>
<sequence length="137" mass="15764">MLIASGFATTLLMFLLALLAAIAVVAAFRYWRIFRVKKYTQFLSESQFQAGIRKAQVIDLREDQSFENGHILGARNIPYASLKMMYQQLRPDLPVYLYDQTKVLSVQAAKFLHQQGFRELAILNEGYQKWDGKVKKG</sequence>
<dbReference type="EMBL" id="CP097118">
    <property type="protein sequence ID" value="USS87569.1"/>
    <property type="molecule type" value="Genomic_DNA"/>
</dbReference>
<dbReference type="RefSeq" id="WP_252796864.1">
    <property type="nucleotide sequence ID" value="NZ_CP097118.1"/>
</dbReference>